<dbReference type="SUPFAM" id="SSF46785">
    <property type="entry name" value="Winged helix' DNA-binding domain"/>
    <property type="match status" value="1"/>
</dbReference>
<dbReference type="Proteomes" id="UP001319827">
    <property type="component" value="Chromosome"/>
</dbReference>
<dbReference type="RefSeq" id="WP_221249246.1">
    <property type="nucleotide sequence ID" value="NZ_AP024355.1"/>
</dbReference>
<dbReference type="InterPro" id="IPR000835">
    <property type="entry name" value="HTH_MarR-typ"/>
</dbReference>
<dbReference type="Pfam" id="PF01047">
    <property type="entry name" value="MarR"/>
    <property type="match status" value="1"/>
</dbReference>
<evidence type="ECO:0000259" key="1">
    <source>
        <dbReference type="PROSITE" id="PS50995"/>
    </source>
</evidence>
<evidence type="ECO:0000313" key="3">
    <source>
        <dbReference type="Proteomes" id="UP001319827"/>
    </source>
</evidence>
<dbReference type="InterPro" id="IPR036390">
    <property type="entry name" value="WH_DNA-bd_sf"/>
</dbReference>
<dbReference type="PROSITE" id="PS50995">
    <property type="entry name" value="HTH_MARR_2"/>
    <property type="match status" value="1"/>
</dbReference>
<dbReference type="EMBL" id="AP024355">
    <property type="protein sequence ID" value="BCR05849.1"/>
    <property type="molecule type" value="Genomic_DNA"/>
</dbReference>
<dbReference type="PANTHER" id="PTHR33164">
    <property type="entry name" value="TRANSCRIPTIONAL REGULATOR, MARR FAMILY"/>
    <property type="match status" value="1"/>
</dbReference>
<dbReference type="SMART" id="SM00347">
    <property type="entry name" value="HTH_MARR"/>
    <property type="match status" value="1"/>
</dbReference>
<gene>
    <name evidence="2" type="ORF">DESUT3_29180</name>
</gene>
<accession>A0ABN6E0T6</accession>
<proteinExistence type="predicted"/>
<sequence length="151" mass="16996">MPKSNHGSKEERLAMDAYVKLMRAAETVSSSTHRHLAEVDLTPSQFGVLEALYHLGSMCQRDLGRKILKSSGNITTVIDNLEKRGLVQRRREQSDRRFISIHLLPGGKELIQTIFPRHMAGIADKLSVLPKEEQVELARICRKLGLGSKPR</sequence>
<protein>
    <submittedName>
        <fullName evidence="2">MarR family transcriptional regulator</fullName>
    </submittedName>
</protein>
<reference evidence="2 3" key="1">
    <citation type="journal article" date="2016" name="C (Basel)">
        <title>Selective Growth of and Electricity Production by Marine Exoelectrogenic Bacteria in Self-Aggregated Hydrogel of Microbially Reduced Graphene Oxide.</title>
        <authorList>
            <person name="Yoshida N."/>
            <person name="Goto Y."/>
            <person name="Miyata Y."/>
        </authorList>
    </citation>
    <scope>NUCLEOTIDE SEQUENCE [LARGE SCALE GENOMIC DNA]</scope>
    <source>
        <strain evidence="2 3">NIT-T3</strain>
    </source>
</reference>
<dbReference type="PRINTS" id="PR00598">
    <property type="entry name" value="HTHMARR"/>
</dbReference>
<dbReference type="InterPro" id="IPR039422">
    <property type="entry name" value="MarR/SlyA-like"/>
</dbReference>
<feature type="domain" description="HTH marR-type" evidence="1">
    <location>
        <begin position="14"/>
        <end position="146"/>
    </location>
</feature>
<name>A0ABN6E0T6_9BACT</name>
<dbReference type="Gene3D" id="1.10.10.10">
    <property type="entry name" value="Winged helix-like DNA-binding domain superfamily/Winged helix DNA-binding domain"/>
    <property type="match status" value="1"/>
</dbReference>
<reference evidence="2 3" key="2">
    <citation type="journal article" date="2021" name="Int. J. Syst. Evol. Microbiol.">
        <title>Isolation and Polyphasic Characterization of Desulfuromonas versatilis sp. Nov., an Electrogenic Bacteria Capable of Versatile Metabolism Isolated from a Graphene Oxide-Reducing Enrichment Culture.</title>
        <authorList>
            <person name="Xie L."/>
            <person name="Yoshida N."/>
            <person name="Ishii S."/>
            <person name="Meng L."/>
        </authorList>
    </citation>
    <scope>NUCLEOTIDE SEQUENCE [LARGE SCALE GENOMIC DNA]</scope>
    <source>
        <strain evidence="2 3">NIT-T3</strain>
    </source>
</reference>
<dbReference type="InterPro" id="IPR036388">
    <property type="entry name" value="WH-like_DNA-bd_sf"/>
</dbReference>
<evidence type="ECO:0000313" key="2">
    <source>
        <dbReference type="EMBL" id="BCR05849.1"/>
    </source>
</evidence>
<dbReference type="PANTHER" id="PTHR33164:SF101">
    <property type="entry name" value="TRANSCRIPTIONAL REPRESSOR MPRA"/>
    <property type="match status" value="1"/>
</dbReference>
<organism evidence="2 3">
    <name type="scientific">Desulfuromonas versatilis</name>
    <dbReference type="NCBI Taxonomy" id="2802975"/>
    <lineage>
        <taxon>Bacteria</taxon>
        <taxon>Pseudomonadati</taxon>
        <taxon>Thermodesulfobacteriota</taxon>
        <taxon>Desulfuromonadia</taxon>
        <taxon>Desulfuromonadales</taxon>
        <taxon>Desulfuromonadaceae</taxon>
        <taxon>Desulfuromonas</taxon>
    </lineage>
</organism>
<keyword evidence="3" id="KW-1185">Reference proteome</keyword>